<proteinExistence type="predicted"/>
<dbReference type="Pfam" id="PF17863">
    <property type="entry name" value="AAA_lid_2"/>
    <property type="match status" value="1"/>
</dbReference>
<accession>A0ABP9X4U4</accession>
<protein>
    <submittedName>
        <fullName evidence="2">Magnesium-chelatase 38 kDa subunit</fullName>
    </submittedName>
</protein>
<dbReference type="InterPro" id="IPR041628">
    <property type="entry name" value="ChlI/MoxR_AAA_lid"/>
</dbReference>
<sequence length="343" mass="38392">MNELLPYPLLGIVGQRELKTALTLALVNPAVGGVLLSGPYGVGKTTAVRGLLDIMPLVKRSRCENNCPPDDESDLCPTCLDFLARGESRLKDDLMRLIELPLNARLEDVVGGLNERVAIEQQRVVLEEGVLARANHNLLYVDEINLLDHAVVDAILDAAAQGQTFVRRGAMVKLYQSRLILIGSMNPEEGRLRPQILDRLGLRVWVGPLPNARERLEIYRRAIAFRQDRTAFRMAYAQATTQLRLDVLKARELLPKVHLTKTAERYAMQVITQLAIPSHRAEIVLLEAARARAAADDRVRATPNDIKAVAPMALRWRQSPHLSDFLQQHETDEHLITQALQTQ</sequence>
<keyword evidence="3" id="KW-1185">Reference proteome</keyword>
<name>A0ABP9X4U4_9CHLR</name>
<reference evidence="2 3" key="1">
    <citation type="submission" date="2024-02" db="EMBL/GenBank/DDBJ databases">
        <title>Herpetosiphon gulosus NBRC 112829.</title>
        <authorList>
            <person name="Ichikawa N."/>
            <person name="Katano-Makiyama Y."/>
            <person name="Hidaka K."/>
        </authorList>
    </citation>
    <scope>NUCLEOTIDE SEQUENCE [LARGE SCALE GENOMIC DNA]</scope>
    <source>
        <strain evidence="2 3">NBRC 112829</strain>
    </source>
</reference>
<evidence type="ECO:0000259" key="1">
    <source>
        <dbReference type="SMART" id="SM00382"/>
    </source>
</evidence>
<dbReference type="InterPro" id="IPR003593">
    <property type="entry name" value="AAA+_ATPase"/>
</dbReference>
<dbReference type="CDD" id="cd00009">
    <property type="entry name" value="AAA"/>
    <property type="match status" value="1"/>
</dbReference>
<organism evidence="2 3">
    <name type="scientific">Herpetosiphon gulosus</name>
    <dbReference type="NCBI Taxonomy" id="1973496"/>
    <lineage>
        <taxon>Bacteria</taxon>
        <taxon>Bacillati</taxon>
        <taxon>Chloroflexota</taxon>
        <taxon>Chloroflexia</taxon>
        <taxon>Herpetosiphonales</taxon>
        <taxon>Herpetosiphonaceae</taxon>
        <taxon>Herpetosiphon</taxon>
    </lineage>
</organism>
<dbReference type="Gene3D" id="3.40.50.300">
    <property type="entry name" value="P-loop containing nucleotide triphosphate hydrolases"/>
    <property type="match status" value="1"/>
</dbReference>
<gene>
    <name evidence="2" type="primary">bchI_2</name>
    <name evidence="2" type="ORF">Hgul01_03320</name>
</gene>
<dbReference type="SUPFAM" id="SSF52540">
    <property type="entry name" value="P-loop containing nucleoside triphosphate hydrolases"/>
    <property type="match status" value="1"/>
</dbReference>
<dbReference type="RefSeq" id="WP_345723125.1">
    <property type="nucleotide sequence ID" value="NZ_BAABRU010000011.1"/>
</dbReference>
<dbReference type="PANTHER" id="PTHR35023">
    <property type="entry name" value="CHELATASE-RELATED"/>
    <property type="match status" value="1"/>
</dbReference>
<comment type="caution">
    <text evidence="2">The sequence shown here is derived from an EMBL/GenBank/DDBJ whole genome shotgun (WGS) entry which is preliminary data.</text>
</comment>
<dbReference type="SMART" id="SM00382">
    <property type="entry name" value="AAA"/>
    <property type="match status" value="1"/>
</dbReference>
<evidence type="ECO:0000313" key="2">
    <source>
        <dbReference type="EMBL" id="GAA5529510.1"/>
    </source>
</evidence>
<dbReference type="Proteomes" id="UP001428290">
    <property type="component" value="Unassembled WGS sequence"/>
</dbReference>
<dbReference type="InterPro" id="IPR052989">
    <property type="entry name" value="Mg-chelatase_DI-like"/>
</dbReference>
<feature type="domain" description="AAA+ ATPase" evidence="1">
    <location>
        <begin position="30"/>
        <end position="210"/>
    </location>
</feature>
<dbReference type="EMBL" id="BAABRU010000011">
    <property type="protein sequence ID" value="GAA5529510.1"/>
    <property type="molecule type" value="Genomic_DNA"/>
</dbReference>
<dbReference type="InterPro" id="IPR027417">
    <property type="entry name" value="P-loop_NTPase"/>
</dbReference>
<evidence type="ECO:0000313" key="3">
    <source>
        <dbReference type="Proteomes" id="UP001428290"/>
    </source>
</evidence>
<dbReference type="Gene3D" id="1.10.8.80">
    <property type="entry name" value="Magnesium chelatase subunit I, C-Terminal domain"/>
    <property type="match status" value="1"/>
</dbReference>
<dbReference type="PANTHER" id="PTHR35023:SF1">
    <property type="entry name" value="MG-PROTOPORPHYRIN IX CHELATASE"/>
    <property type="match status" value="1"/>
</dbReference>